<protein>
    <recommendedName>
        <fullName evidence="12">ZP domain-containing protein</fullName>
    </recommendedName>
</protein>
<evidence type="ECO:0000256" key="1">
    <source>
        <dbReference type="ARBA" id="ARBA00004251"/>
    </source>
</evidence>
<feature type="compositionally biased region" description="Polar residues" evidence="10">
    <location>
        <begin position="884"/>
        <end position="893"/>
    </location>
</feature>
<dbReference type="SMART" id="SM00241">
    <property type="entry name" value="ZP"/>
    <property type="match status" value="1"/>
</dbReference>
<evidence type="ECO:0000256" key="6">
    <source>
        <dbReference type="ARBA" id="ARBA00022989"/>
    </source>
</evidence>
<evidence type="ECO:0000256" key="2">
    <source>
        <dbReference type="ARBA" id="ARBA00022475"/>
    </source>
</evidence>
<keyword evidence="6 11" id="KW-1133">Transmembrane helix</keyword>
<evidence type="ECO:0000256" key="8">
    <source>
        <dbReference type="ARBA" id="ARBA00023157"/>
    </source>
</evidence>
<keyword evidence="2" id="KW-1003">Cell membrane</keyword>
<dbReference type="EMBL" id="CADEPI010000186">
    <property type="protein sequence ID" value="CAB3379417.1"/>
    <property type="molecule type" value="Genomic_DNA"/>
</dbReference>
<evidence type="ECO:0000256" key="9">
    <source>
        <dbReference type="ARBA" id="ARBA00023180"/>
    </source>
</evidence>
<keyword evidence="9" id="KW-0325">Glycoprotein</keyword>
<dbReference type="Pfam" id="PF23344">
    <property type="entry name" value="ZP-N"/>
    <property type="match status" value="1"/>
</dbReference>
<dbReference type="Pfam" id="PF00100">
    <property type="entry name" value="Zona_pellucida"/>
    <property type="match status" value="1"/>
</dbReference>
<evidence type="ECO:0000256" key="7">
    <source>
        <dbReference type="ARBA" id="ARBA00023136"/>
    </source>
</evidence>
<proteinExistence type="predicted"/>
<dbReference type="InterPro" id="IPR055355">
    <property type="entry name" value="ZP-C"/>
</dbReference>
<feature type="region of interest" description="Disordered" evidence="10">
    <location>
        <begin position="860"/>
        <end position="893"/>
    </location>
</feature>
<evidence type="ECO:0000256" key="5">
    <source>
        <dbReference type="ARBA" id="ARBA00022729"/>
    </source>
</evidence>
<dbReference type="PROSITE" id="PS51034">
    <property type="entry name" value="ZP_2"/>
    <property type="match status" value="1"/>
</dbReference>
<dbReference type="InterPro" id="IPR042235">
    <property type="entry name" value="ZP-C_dom"/>
</dbReference>
<dbReference type="AlphaFoldDB" id="A0A8S1DGV4"/>
<evidence type="ECO:0000256" key="3">
    <source>
        <dbReference type="ARBA" id="ARBA00022553"/>
    </source>
</evidence>
<accession>A0A8S1DGV4</accession>
<comment type="subcellular location">
    <subcellularLocation>
        <location evidence="1">Cell membrane</location>
        <topology evidence="1">Single-pass type I membrane protein</topology>
    </subcellularLocation>
</comment>
<dbReference type="Gene3D" id="2.60.40.4100">
    <property type="entry name" value="Zona pellucida, ZP-C domain"/>
    <property type="match status" value="1"/>
</dbReference>
<keyword evidence="7 11" id="KW-0472">Membrane</keyword>
<feature type="transmembrane region" description="Helical" evidence="11">
    <location>
        <begin position="827"/>
        <end position="851"/>
    </location>
</feature>
<gene>
    <name evidence="13" type="ORF">CLODIP_2_CD04754</name>
</gene>
<evidence type="ECO:0000313" key="13">
    <source>
        <dbReference type="EMBL" id="CAB3379417.1"/>
    </source>
</evidence>
<dbReference type="Proteomes" id="UP000494165">
    <property type="component" value="Unassembled WGS sequence"/>
</dbReference>
<dbReference type="PANTHER" id="PTHR14002:SF45">
    <property type="entry name" value="ZP DOMAIN-CONTAINING PROTEIN"/>
    <property type="match status" value="1"/>
</dbReference>
<comment type="caution">
    <text evidence="13">The sequence shown here is derived from an EMBL/GenBank/DDBJ whole genome shotgun (WGS) entry which is preliminary data.</text>
</comment>
<keyword evidence="4 11" id="KW-0812">Transmembrane</keyword>
<evidence type="ECO:0000256" key="10">
    <source>
        <dbReference type="SAM" id="MobiDB-lite"/>
    </source>
</evidence>
<sequence length="893" mass="97968">MESKRSRFAECGWDPMAPAMQLTTTSLFPFSSRLKTNQKVSRIGPTLMNAILASLVLVLLSNIASARTPDNTPELCVVRVLEQGLVSPWLSQPRNSPGCSSHGQLSENGTEVHVIRALLGKGTQLPRPPKADHIPIDLELDATNHNVSANPLALILNSDQPVLWRIRGQGLSGGPPITVVVSKGSGAESSLNLRMAYREWQNKKALVRFAKKSWGAITSFTEMRGANRIELIVGFGVREQSSECDTNSTKMSPVASASAILRQQAEGCFNAALAGSNECDVYVFEISHRDMIRHSDSAPPVQVILRGEKRRPVRRNITILLKAHKPTKWQLVSHGIDGKIIVISDQQVENSDMEDRQSFEVRNTELPDRMNSLLLSATNYGPLVLYARAEKANGFDVIVADTKDKVEDEQLSGDMAGEEKVSDPSSLKHHQHLAIQHSALKATAVSSVKSEEKHQVLLNDLRKEMTVVCDPGWINISFPKSLSSKLGVRSITLNNPTCTSQSNTTHVWLSTRVSSCNTLRDVEKEKIMVYSNHVHVKFDNTQNEEVDENTVPVVCKYLQSKFPGNAVVLYGGEDDFEDDISERQQSPSKTSSGLSLYMMDVYKDRDHSEQLLFEEPGPAIVSINDTLYVRTWLDSFHGIQLVSDSCWISNSSNYKTRRAARVVLIKRACSAEHSVQLEDYGSERALNTHGGFSFLVHKLYAEFNNLYLHCALGMCAGRVGTKIGSIVSCEDLTQNCVNINTGFNYLSPTAQEVVTKGPFKIAPRKPKASSQPQAKLPIESGIPPLAPVNLPGLTLHGIATNPPSVQHTPVPETRTASVNPGNVSTEMAAVIALVAFMIGVVVTGAMWFVHVKTDPYRQGRKALHQPSLQTTHQHQRPSPALGVNGQQASSAAI</sequence>
<reference evidence="13 14" key="1">
    <citation type="submission" date="2020-04" db="EMBL/GenBank/DDBJ databases">
        <authorList>
            <person name="Alioto T."/>
            <person name="Alioto T."/>
            <person name="Gomez Garrido J."/>
        </authorList>
    </citation>
    <scope>NUCLEOTIDE SEQUENCE [LARGE SCALE GENOMIC DNA]</scope>
</reference>
<organism evidence="13 14">
    <name type="scientific">Cloeon dipterum</name>
    <dbReference type="NCBI Taxonomy" id="197152"/>
    <lineage>
        <taxon>Eukaryota</taxon>
        <taxon>Metazoa</taxon>
        <taxon>Ecdysozoa</taxon>
        <taxon>Arthropoda</taxon>
        <taxon>Hexapoda</taxon>
        <taxon>Insecta</taxon>
        <taxon>Pterygota</taxon>
        <taxon>Palaeoptera</taxon>
        <taxon>Ephemeroptera</taxon>
        <taxon>Pisciforma</taxon>
        <taxon>Baetidae</taxon>
        <taxon>Cloeon</taxon>
    </lineage>
</organism>
<evidence type="ECO:0000256" key="11">
    <source>
        <dbReference type="SAM" id="Phobius"/>
    </source>
</evidence>
<name>A0A8S1DGV4_9INSE</name>
<keyword evidence="5" id="KW-0732">Signal</keyword>
<dbReference type="InterPro" id="IPR055356">
    <property type="entry name" value="ZP-N"/>
</dbReference>
<dbReference type="InterPro" id="IPR058899">
    <property type="entry name" value="TGFBR3/Endoglin-like_N"/>
</dbReference>
<dbReference type="Gene3D" id="2.60.40.3210">
    <property type="entry name" value="Zona pellucida, ZP-N domain"/>
    <property type="match status" value="1"/>
</dbReference>
<keyword evidence="3" id="KW-0597">Phosphoprotein</keyword>
<dbReference type="Pfam" id="PF26060">
    <property type="entry name" value="TGFBR3_N"/>
    <property type="match status" value="1"/>
</dbReference>
<dbReference type="PANTHER" id="PTHR14002">
    <property type="entry name" value="ENDOGLIN/TGF-BETA RECEPTOR TYPE III"/>
    <property type="match status" value="1"/>
</dbReference>
<dbReference type="InterPro" id="IPR001507">
    <property type="entry name" value="ZP_dom"/>
</dbReference>
<dbReference type="OrthoDB" id="6420824at2759"/>
<evidence type="ECO:0000259" key="12">
    <source>
        <dbReference type="PROSITE" id="PS51034"/>
    </source>
</evidence>
<evidence type="ECO:0000313" key="14">
    <source>
        <dbReference type="Proteomes" id="UP000494165"/>
    </source>
</evidence>
<keyword evidence="14" id="KW-1185">Reference proteome</keyword>
<evidence type="ECO:0000256" key="4">
    <source>
        <dbReference type="ARBA" id="ARBA00022692"/>
    </source>
</evidence>
<keyword evidence="8" id="KW-1015">Disulfide bond</keyword>
<feature type="domain" description="ZP" evidence="12">
    <location>
        <begin position="468"/>
        <end position="736"/>
    </location>
</feature>